<dbReference type="Proteomes" id="UP001352223">
    <property type="component" value="Unassembled WGS sequence"/>
</dbReference>
<dbReference type="Pfam" id="PF13565">
    <property type="entry name" value="HTH_32"/>
    <property type="match status" value="1"/>
</dbReference>
<gene>
    <name evidence="1" type="ORF">OKJ48_32005</name>
</gene>
<organism evidence="1 2">
    <name type="scientific">Streptomyces kunmingensis</name>
    <dbReference type="NCBI Taxonomy" id="68225"/>
    <lineage>
        <taxon>Bacteria</taxon>
        <taxon>Bacillati</taxon>
        <taxon>Actinomycetota</taxon>
        <taxon>Actinomycetes</taxon>
        <taxon>Kitasatosporales</taxon>
        <taxon>Streptomycetaceae</taxon>
        <taxon>Streptomyces</taxon>
    </lineage>
</organism>
<dbReference type="SUPFAM" id="SSF46689">
    <property type="entry name" value="Homeodomain-like"/>
    <property type="match status" value="1"/>
</dbReference>
<evidence type="ECO:0000313" key="2">
    <source>
        <dbReference type="Proteomes" id="UP001352223"/>
    </source>
</evidence>
<proteinExistence type="predicted"/>
<dbReference type="EMBL" id="JAOZYB010000317">
    <property type="protein sequence ID" value="MEB3964820.1"/>
    <property type="molecule type" value="Genomic_DNA"/>
</dbReference>
<name>A0ABU6CLS2_9ACTN</name>
<comment type="caution">
    <text evidence="1">The sequence shown here is derived from an EMBL/GenBank/DDBJ whole genome shotgun (WGS) entry which is preliminary data.</text>
</comment>
<protein>
    <submittedName>
        <fullName evidence="1">Helix-turn-helix domain-containing protein</fullName>
    </submittedName>
</protein>
<reference evidence="1 2" key="1">
    <citation type="submission" date="2022-10" db="EMBL/GenBank/DDBJ databases">
        <authorList>
            <person name="Xie J."/>
            <person name="Shen N."/>
        </authorList>
    </citation>
    <scope>NUCLEOTIDE SEQUENCE [LARGE SCALE GENOMIC DNA]</scope>
    <source>
        <strain evidence="1 2">DSM 41681</strain>
    </source>
</reference>
<sequence length="133" mass="14782">MSEPWIDILLAPERDRLSVAEVCRRNGISRKTFYVYRDRFRALGPEGLTPRSRRPLNSPLRTARSTERLILQIRDAHPGWGARRIRGELVRQGVSSVPAVSTVHAILRRGGLLTAARKTTVADAGGAQECARA</sequence>
<accession>A0ABU6CLS2</accession>
<keyword evidence="2" id="KW-1185">Reference proteome</keyword>
<dbReference type="RefSeq" id="WP_324772538.1">
    <property type="nucleotide sequence ID" value="NZ_BAAATS010000006.1"/>
</dbReference>
<dbReference type="InterPro" id="IPR009057">
    <property type="entry name" value="Homeodomain-like_sf"/>
</dbReference>
<evidence type="ECO:0000313" key="1">
    <source>
        <dbReference type="EMBL" id="MEB3964820.1"/>
    </source>
</evidence>